<reference evidence="2" key="1">
    <citation type="submission" date="2022-11" db="UniProtKB">
        <authorList>
            <consortium name="WormBaseParasite"/>
        </authorList>
    </citation>
    <scope>IDENTIFICATION</scope>
</reference>
<evidence type="ECO:0000313" key="2">
    <source>
        <dbReference type="WBParaSite" id="JU765_v2.g7823.t1"/>
    </source>
</evidence>
<dbReference type="Proteomes" id="UP000887576">
    <property type="component" value="Unplaced"/>
</dbReference>
<organism evidence="1 2">
    <name type="scientific">Panagrolaimus sp. JU765</name>
    <dbReference type="NCBI Taxonomy" id="591449"/>
    <lineage>
        <taxon>Eukaryota</taxon>
        <taxon>Metazoa</taxon>
        <taxon>Ecdysozoa</taxon>
        <taxon>Nematoda</taxon>
        <taxon>Chromadorea</taxon>
        <taxon>Rhabditida</taxon>
        <taxon>Tylenchina</taxon>
        <taxon>Panagrolaimomorpha</taxon>
        <taxon>Panagrolaimoidea</taxon>
        <taxon>Panagrolaimidae</taxon>
        <taxon>Panagrolaimus</taxon>
    </lineage>
</organism>
<accession>A0AC34RLB9</accession>
<protein>
    <submittedName>
        <fullName evidence="2">Sulfhydryl oxidase</fullName>
    </submittedName>
</protein>
<name>A0AC34RLB9_9BILA</name>
<evidence type="ECO:0000313" key="1">
    <source>
        <dbReference type="Proteomes" id="UP000887576"/>
    </source>
</evidence>
<proteinExistence type="predicted"/>
<sequence>MPTFVFISENGEIDRMQGASPQGLKTKIQNWINYLGPVAAAAPSKPNPKAANEAEKSWLSQFVKYSDKVMEYEDEIAQTLAKSLIPLEELLKKVSLDGKRNDFLLASDLMNWFHDEFFEWTDTPKCKSCNEKTSKDTRSNGTPTEEEKNEGDAQRVEVYFC</sequence>
<dbReference type="WBParaSite" id="JU765_v2.g7823.t1">
    <property type="protein sequence ID" value="JU765_v2.g7823.t1"/>
    <property type="gene ID" value="JU765_v2.g7823"/>
</dbReference>